<dbReference type="EMBL" id="CAKMAB010000003">
    <property type="protein sequence ID" value="CAH1054617.1"/>
    <property type="molecule type" value="Genomic_DNA"/>
</dbReference>
<dbReference type="SMART" id="SM00283">
    <property type="entry name" value="MA"/>
    <property type="match status" value="1"/>
</dbReference>
<dbReference type="Proteomes" id="UP000838749">
    <property type="component" value="Unassembled WGS sequence"/>
</dbReference>
<feature type="transmembrane region" description="Helical" evidence="3">
    <location>
        <begin position="149"/>
        <end position="170"/>
    </location>
</feature>
<evidence type="ECO:0000256" key="3">
    <source>
        <dbReference type="SAM" id="Phobius"/>
    </source>
</evidence>
<name>A0ABN8FCC9_9BACL</name>
<dbReference type="PANTHER" id="PTHR32089:SF112">
    <property type="entry name" value="LYSOZYME-LIKE PROTEIN-RELATED"/>
    <property type="match status" value="1"/>
</dbReference>
<dbReference type="PANTHER" id="PTHR32089">
    <property type="entry name" value="METHYL-ACCEPTING CHEMOTAXIS PROTEIN MCPB"/>
    <property type="match status" value="1"/>
</dbReference>
<evidence type="ECO:0000313" key="5">
    <source>
        <dbReference type="EMBL" id="CAH1054617.1"/>
    </source>
</evidence>
<proteinExistence type="predicted"/>
<sequence length="498" mass="54621">MRVCSREEFPLSIDLTQLPAFFREFPPIFLLSISQTSFFRTSLNYRFPQTIMAIISAAVPLGLLCTVLIWKRAATPYIMYITAIGINIITYFYIDAGTNIISTLILYWGLGIVSLYHNYRPLLLNGVIACILLNYFLMTKPAFESVDALSVNIFLIMMILVLIYQSQIGAKMFKNMSKSSNEAERARAEMETILTGVTESVGVLSQSSNLMHNNVLTTDRISKEVVTAFQEIATGVESQAQSVSDISNAMQRLNESATQANAVSVSMSNKSRDTDQITQEGQDEIIRLTGTMSEVTDIVTSTAGLMTQMNEENQKIESIVSSIVGIAEQTNLLSLNASIEAAHAREHGKGFAVVSNEIRKLAQSSHNASSDITQILRSIQNNIAQVGGMVSNGLLVVELGKNSTDDIARLFEGIRSNTHQVLEQAKDLKVRSDHIRHASTLVLGEVNSVAAITEENTAAIEQVLASAEVQQQHVSETVISISNLNELAVKLDKLTKCS</sequence>
<comment type="caution">
    <text evidence="5">The sequence shown here is derived from an EMBL/GenBank/DDBJ whole genome shotgun (WGS) entry which is preliminary data.</text>
</comment>
<evidence type="ECO:0000259" key="4">
    <source>
        <dbReference type="PROSITE" id="PS50111"/>
    </source>
</evidence>
<feature type="domain" description="Methyl-accepting transducer" evidence="4">
    <location>
        <begin position="214"/>
        <end position="471"/>
    </location>
</feature>
<dbReference type="InterPro" id="IPR004089">
    <property type="entry name" value="MCPsignal_dom"/>
</dbReference>
<gene>
    <name evidence="5" type="ORF">PAECIP111894_00762</name>
</gene>
<feature type="transmembrane region" description="Helical" evidence="3">
    <location>
        <begin position="100"/>
        <end position="116"/>
    </location>
</feature>
<feature type="transmembrane region" description="Helical" evidence="3">
    <location>
        <begin position="123"/>
        <end position="143"/>
    </location>
</feature>
<organism evidence="5 6">
    <name type="scientific">Paenibacillus pseudetheri</name>
    <dbReference type="NCBI Taxonomy" id="2897682"/>
    <lineage>
        <taxon>Bacteria</taxon>
        <taxon>Bacillati</taxon>
        <taxon>Bacillota</taxon>
        <taxon>Bacilli</taxon>
        <taxon>Bacillales</taxon>
        <taxon>Paenibacillaceae</taxon>
        <taxon>Paenibacillus</taxon>
    </lineage>
</organism>
<feature type="transmembrane region" description="Helical" evidence="3">
    <location>
        <begin position="77"/>
        <end position="94"/>
    </location>
</feature>
<feature type="transmembrane region" description="Helical" evidence="3">
    <location>
        <begin position="50"/>
        <end position="70"/>
    </location>
</feature>
<evidence type="ECO:0000256" key="2">
    <source>
        <dbReference type="PROSITE-ProRule" id="PRU00284"/>
    </source>
</evidence>
<dbReference type="Pfam" id="PF00015">
    <property type="entry name" value="MCPsignal"/>
    <property type="match status" value="1"/>
</dbReference>
<keyword evidence="1 2" id="KW-0807">Transducer</keyword>
<protein>
    <recommendedName>
        <fullName evidence="4">Methyl-accepting transducer domain-containing protein</fullName>
    </recommendedName>
</protein>
<keyword evidence="3" id="KW-0812">Transmembrane</keyword>
<dbReference type="SUPFAM" id="SSF58104">
    <property type="entry name" value="Methyl-accepting chemotaxis protein (MCP) signaling domain"/>
    <property type="match status" value="1"/>
</dbReference>
<keyword evidence="3" id="KW-0472">Membrane</keyword>
<evidence type="ECO:0000313" key="6">
    <source>
        <dbReference type="Proteomes" id="UP000838749"/>
    </source>
</evidence>
<dbReference type="Gene3D" id="1.10.287.950">
    <property type="entry name" value="Methyl-accepting chemotaxis protein"/>
    <property type="match status" value="1"/>
</dbReference>
<reference evidence="5" key="1">
    <citation type="submission" date="2021-12" db="EMBL/GenBank/DDBJ databases">
        <authorList>
            <person name="Criscuolo A."/>
        </authorList>
    </citation>
    <scope>NUCLEOTIDE SEQUENCE</scope>
    <source>
        <strain evidence="5">CIP111894</strain>
    </source>
</reference>
<evidence type="ECO:0000256" key="1">
    <source>
        <dbReference type="ARBA" id="ARBA00023224"/>
    </source>
</evidence>
<accession>A0ABN8FCC9</accession>
<keyword evidence="3" id="KW-1133">Transmembrane helix</keyword>
<dbReference type="PROSITE" id="PS50111">
    <property type="entry name" value="CHEMOTAXIS_TRANSDUC_2"/>
    <property type="match status" value="1"/>
</dbReference>
<keyword evidence="6" id="KW-1185">Reference proteome</keyword>